<dbReference type="Gene3D" id="3.30.190.20">
    <property type="match status" value="1"/>
</dbReference>
<dbReference type="GO" id="GO:0006417">
    <property type="term" value="P:regulation of translation"/>
    <property type="evidence" value="ECO:0007669"/>
    <property type="project" value="UniProtKB-KW"/>
</dbReference>
<dbReference type="InterPro" id="IPR005878">
    <property type="entry name" value="Ribosom_uL1_bac-type"/>
</dbReference>
<dbReference type="Gene3D" id="3.40.50.790">
    <property type="match status" value="1"/>
</dbReference>
<gene>
    <name evidence="9" type="ORF">A3A78_01255</name>
</gene>
<keyword evidence="3" id="KW-0699">rRNA-binding</keyword>
<dbReference type="NCBIfam" id="TIGR01169">
    <property type="entry name" value="rplA_bact"/>
    <property type="match status" value="1"/>
</dbReference>
<evidence type="ECO:0000256" key="3">
    <source>
        <dbReference type="ARBA" id="ARBA00022730"/>
    </source>
</evidence>
<dbReference type="CDD" id="cd00403">
    <property type="entry name" value="Ribosomal_L1"/>
    <property type="match status" value="1"/>
</dbReference>
<dbReference type="AlphaFoldDB" id="A0A1F4VEH3"/>
<dbReference type="InterPro" id="IPR016095">
    <property type="entry name" value="Ribosomal_uL1_3-a/b-sand"/>
</dbReference>
<proteinExistence type="inferred from homology"/>
<comment type="caution">
    <text evidence="9">The sequence shown here is derived from an EMBL/GenBank/DDBJ whole genome shotgun (WGS) entry which is preliminary data.</text>
</comment>
<dbReference type="InterPro" id="IPR002143">
    <property type="entry name" value="Ribosomal_uL1"/>
</dbReference>
<keyword evidence="4" id="KW-0810">Translation regulation</keyword>
<keyword evidence="7 8" id="KW-0687">Ribonucleoprotein</keyword>
<dbReference type="Pfam" id="PF00687">
    <property type="entry name" value="Ribosomal_L1"/>
    <property type="match status" value="1"/>
</dbReference>
<dbReference type="PIRSF" id="PIRSF002155">
    <property type="entry name" value="Ribosomal_L1"/>
    <property type="match status" value="1"/>
</dbReference>
<dbReference type="GO" id="GO:0019843">
    <property type="term" value="F:rRNA binding"/>
    <property type="evidence" value="ECO:0007669"/>
    <property type="project" value="UniProtKB-KW"/>
</dbReference>
<evidence type="ECO:0000256" key="5">
    <source>
        <dbReference type="ARBA" id="ARBA00022884"/>
    </source>
</evidence>
<evidence type="ECO:0000256" key="6">
    <source>
        <dbReference type="ARBA" id="ARBA00022980"/>
    </source>
</evidence>
<evidence type="ECO:0000313" key="9">
    <source>
        <dbReference type="EMBL" id="OGC55564.1"/>
    </source>
</evidence>
<organism evidence="9 10">
    <name type="scientific">candidate division WWE3 bacterium RIFCSPLOWO2_01_FULL_41_18</name>
    <dbReference type="NCBI Taxonomy" id="1802625"/>
    <lineage>
        <taxon>Bacteria</taxon>
        <taxon>Katanobacteria</taxon>
    </lineage>
</organism>
<dbReference type="PROSITE" id="PS01199">
    <property type="entry name" value="RIBOSOMAL_L1"/>
    <property type="match status" value="1"/>
</dbReference>
<dbReference type="InterPro" id="IPR023673">
    <property type="entry name" value="Ribosomal_uL1_CS"/>
</dbReference>
<dbReference type="EMBL" id="MEVI01000002">
    <property type="protein sequence ID" value="OGC55564.1"/>
    <property type="molecule type" value="Genomic_DNA"/>
</dbReference>
<evidence type="ECO:0000313" key="10">
    <source>
        <dbReference type="Proteomes" id="UP000176504"/>
    </source>
</evidence>
<dbReference type="PANTHER" id="PTHR36427:SF3">
    <property type="entry name" value="LARGE RIBOSOMAL SUBUNIT PROTEIN UL1M"/>
    <property type="match status" value="1"/>
</dbReference>
<dbReference type="InterPro" id="IPR028364">
    <property type="entry name" value="Ribosomal_uL1/biogenesis"/>
</dbReference>
<sequence length="232" mass="25453">MKKQITLKSKKHQKASKLLEEGKMYSLDQALDLSKETSYSNFDATLEAHFNLDLDLKSGDQNIRTTVTLPHGTGKTVKVAVFSTEKVKGADLSLGEEGITMIEQGKIKPKTDFDIVASEPSFMPKLAKVAKILGPAGMMPNPKTQTVSNDLEKTVSDLKKGRIELKLEANAPIIHTKIGKMSFSKDALKENFLEVLKALKANKPQKASPSWIKSCFLSATMGPSIKVDFESL</sequence>
<evidence type="ECO:0000256" key="7">
    <source>
        <dbReference type="ARBA" id="ARBA00023274"/>
    </source>
</evidence>
<keyword evidence="6 8" id="KW-0689">Ribosomal protein</keyword>
<dbReference type="GO" id="GO:0003735">
    <property type="term" value="F:structural constituent of ribosome"/>
    <property type="evidence" value="ECO:0007669"/>
    <property type="project" value="InterPro"/>
</dbReference>
<dbReference type="GO" id="GO:0015934">
    <property type="term" value="C:large ribosomal subunit"/>
    <property type="evidence" value="ECO:0007669"/>
    <property type="project" value="InterPro"/>
</dbReference>
<dbReference type="Proteomes" id="UP000176504">
    <property type="component" value="Unassembled WGS sequence"/>
</dbReference>
<dbReference type="PANTHER" id="PTHR36427">
    <property type="entry name" value="54S RIBOSOMAL PROTEIN L1, MITOCHONDRIAL"/>
    <property type="match status" value="1"/>
</dbReference>
<keyword evidence="5" id="KW-0694">RNA-binding</keyword>
<dbReference type="GO" id="GO:0006412">
    <property type="term" value="P:translation"/>
    <property type="evidence" value="ECO:0007669"/>
    <property type="project" value="InterPro"/>
</dbReference>
<name>A0A1F4VEH3_UNCKA</name>
<evidence type="ECO:0000256" key="4">
    <source>
        <dbReference type="ARBA" id="ARBA00022845"/>
    </source>
</evidence>
<comment type="similarity">
    <text evidence="1 8">Belongs to the universal ribosomal protein uL1 family.</text>
</comment>
<reference evidence="9 10" key="1">
    <citation type="journal article" date="2016" name="Nat. Commun.">
        <title>Thousands of microbial genomes shed light on interconnected biogeochemical processes in an aquifer system.</title>
        <authorList>
            <person name="Anantharaman K."/>
            <person name="Brown C.T."/>
            <person name="Hug L.A."/>
            <person name="Sharon I."/>
            <person name="Castelle C.J."/>
            <person name="Probst A.J."/>
            <person name="Thomas B.C."/>
            <person name="Singh A."/>
            <person name="Wilkins M.J."/>
            <person name="Karaoz U."/>
            <person name="Brodie E.L."/>
            <person name="Williams K.H."/>
            <person name="Hubbard S.S."/>
            <person name="Banfield J.F."/>
        </authorList>
    </citation>
    <scope>NUCLEOTIDE SEQUENCE [LARGE SCALE GENOMIC DNA]</scope>
</reference>
<dbReference type="SUPFAM" id="SSF56808">
    <property type="entry name" value="Ribosomal protein L1"/>
    <property type="match status" value="1"/>
</dbReference>
<dbReference type="InterPro" id="IPR023674">
    <property type="entry name" value="Ribosomal_uL1-like"/>
</dbReference>
<evidence type="ECO:0000256" key="1">
    <source>
        <dbReference type="ARBA" id="ARBA00010531"/>
    </source>
</evidence>
<accession>A0A1F4VEH3</accession>
<evidence type="ECO:0000256" key="2">
    <source>
        <dbReference type="ARBA" id="ARBA00022491"/>
    </source>
</evidence>
<evidence type="ECO:0000256" key="8">
    <source>
        <dbReference type="RuleBase" id="RU000659"/>
    </source>
</evidence>
<keyword evidence="2" id="KW-0678">Repressor</keyword>
<protein>
    <recommendedName>
        <fullName evidence="8">Ribosomal protein</fullName>
    </recommendedName>
</protein>